<keyword evidence="2" id="KW-1133">Transmembrane helix</keyword>
<keyword evidence="2" id="KW-0812">Transmembrane</keyword>
<gene>
    <name evidence="3" type="ORF">PODLI_1B030252</name>
</gene>
<evidence type="ECO:0000256" key="2">
    <source>
        <dbReference type="SAM" id="Phobius"/>
    </source>
</evidence>
<organism evidence="3 4">
    <name type="scientific">Podarcis lilfordi</name>
    <name type="common">Lilford's wall lizard</name>
    <dbReference type="NCBI Taxonomy" id="74358"/>
    <lineage>
        <taxon>Eukaryota</taxon>
        <taxon>Metazoa</taxon>
        <taxon>Chordata</taxon>
        <taxon>Craniata</taxon>
        <taxon>Vertebrata</taxon>
        <taxon>Euteleostomi</taxon>
        <taxon>Lepidosauria</taxon>
        <taxon>Squamata</taxon>
        <taxon>Bifurcata</taxon>
        <taxon>Unidentata</taxon>
        <taxon>Episquamata</taxon>
        <taxon>Laterata</taxon>
        <taxon>Lacertibaenia</taxon>
        <taxon>Lacertidae</taxon>
        <taxon>Podarcis</taxon>
    </lineage>
</organism>
<name>A0AA35KJU8_9SAUR</name>
<sequence length="254" mass="27944">MVQIMNSSNPAGENCPEVGELRAEEKQVNPKQRLLKCHSKNLVPKPAYTTWNNPLSGVSAQGAAKATLVCKCDTSSEITTTKIKRISFSASRNVLLGLLRSYCVPLILIGTAVFHVVVIRFSQATCGLNSVEKSFPISRGCSFSLLEESLREAERFSCRAPKCLVVKAFKVIHQKDYRMSATRLGSLQGGARRAEEEERAGEICPARCHSPASRGRASKIGISRKTEEEKDNELKASEKYIVQSSEASRNVVLR</sequence>
<evidence type="ECO:0000256" key="1">
    <source>
        <dbReference type="SAM" id="MobiDB-lite"/>
    </source>
</evidence>
<feature type="region of interest" description="Disordered" evidence="1">
    <location>
        <begin position="207"/>
        <end position="234"/>
    </location>
</feature>
<protein>
    <submittedName>
        <fullName evidence="3">Uncharacterized protein</fullName>
    </submittedName>
</protein>
<evidence type="ECO:0000313" key="3">
    <source>
        <dbReference type="EMBL" id="CAI5779612.1"/>
    </source>
</evidence>
<feature type="compositionally biased region" description="Basic and acidic residues" evidence="1">
    <location>
        <begin position="224"/>
        <end position="234"/>
    </location>
</feature>
<accession>A0AA35KJU8</accession>
<keyword evidence="2" id="KW-0472">Membrane</keyword>
<dbReference type="Proteomes" id="UP001178461">
    <property type="component" value="Chromosome 7"/>
</dbReference>
<dbReference type="EMBL" id="OX395132">
    <property type="protein sequence ID" value="CAI5779612.1"/>
    <property type="molecule type" value="Genomic_DNA"/>
</dbReference>
<reference evidence="3" key="1">
    <citation type="submission" date="2022-12" db="EMBL/GenBank/DDBJ databases">
        <authorList>
            <person name="Alioto T."/>
            <person name="Alioto T."/>
            <person name="Gomez Garrido J."/>
        </authorList>
    </citation>
    <scope>NUCLEOTIDE SEQUENCE</scope>
</reference>
<proteinExistence type="predicted"/>
<keyword evidence="4" id="KW-1185">Reference proteome</keyword>
<dbReference type="AlphaFoldDB" id="A0AA35KJU8"/>
<feature type="transmembrane region" description="Helical" evidence="2">
    <location>
        <begin position="94"/>
        <end position="118"/>
    </location>
</feature>
<evidence type="ECO:0000313" key="4">
    <source>
        <dbReference type="Proteomes" id="UP001178461"/>
    </source>
</evidence>